<reference evidence="2 3" key="1">
    <citation type="submission" date="2020-08" db="EMBL/GenBank/DDBJ databases">
        <authorList>
            <person name="Liu C."/>
            <person name="Sun Q."/>
        </authorList>
    </citation>
    <scope>NUCLEOTIDE SEQUENCE [LARGE SCALE GENOMIC DNA]</scope>
    <source>
        <strain evidence="2 3">NSJ-22</strain>
    </source>
</reference>
<evidence type="ECO:0000313" key="2">
    <source>
        <dbReference type="EMBL" id="MBC6010931.1"/>
    </source>
</evidence>
<dbReference type="SMART" id="SM00850">
    <property type="entry name" value="LytTR"/>
    <property type="match status" value="1"/>
</dbReference>
<dbReference type="Pfam" id="PF04397">
    <property type="entry name" value="LytTR"/>
    <property type="match status" value="1"/>
</dbReference>
<organism evidence="2 3">
    <name type="scientific">Catenibacterium faecis</name>
    <dbReference type="NCBI Taxonomy" id="2764323"/>
    <lineage>
        <taxon>Bacteria</taxon>
        <taxon>Bacillati</taxon>
        <taxon>Bacillota</taxon>
        <taxon>Erysipelotrichia</taxon>
        <taxon>Erysipelotrichales</taxon>
        <taxon>Coprobacillaceae</taxon>
        <taxon>Catenibacterium</taxon>
    </lineage>
</organism>
<dbReference type="Gene3D" id="2.40.50.1020">
    <property type="entry name" value="LytTr DNA-binding domain"/>
    <property type="match status" value="1"/>
</dbReference>
<feature type="domain" description="HTH LytTR-type" evidence="1">
    <location>
        <begin position="29"/>
        <end position="125"/>
    </location>
</feature>
<dbReference type="Proteomes" id="UP000603474">
    <property type="component" value="Unassembled WGS sequence"/>
</dbReference>
<keyword evidence="2" id="KW-0238">DNA-binding</keyword>
<proteinExistence type="predicted"/>
<dbReference type="PROSITE" id="PS50930">
    <property type="entry name" value="HTH_LYTTR"/>
    <property type="match status" value="1"/>
</dbReference>
<evidence type="ECO:0000259" key="1">
    <source>
        <dbReference type="PROSITE" id="PS50930"/>
    </source>
</evidence>
<dbReference type="EMBL" id="JACRWG010000077">
    <property type="protein sequence ID" value="MBC6010931.1"/>
    <property type="molecule type" value="Genomic_DNA"/>
</dbReference>
<protein>
    <submittedName>
        <fullName evidence="2">LytTR family transcriptional regulator DNA-binding domain-containing protein</fullName>
    </submittedName>
</protein>
<dbReference type="GO" id="GO:0003677">
    <property type="term" value="F:DNA binding"/>
    <property type="evidence" value="ECO:0007669"/>
    <property type="project" value="UniProtKB-KW"/>
</dbReference>
<comment type="caution">
    <text evidence="2">The sequence shown here is derived from an EMBL/GenBank/DDBJ whole genome shotgun (WGS) entry which is preliminary data.</text>
</comment>
<accession>A0ABR7KEP6</accession>
<sequence>MLFGAYDSLEKDIPFILFTFFHSRDYYHFKYNYQDISIPINHIIYIHTHEHLTTIYTKEKNYHLYKPLKVVLKEIGSKQIVQINKNTCINTRYITKINQLDIYLNLEIFKLSYKYKNKFYEALKKKSEDF</sequence>
<gene>
    <name evidence="2" type="ORF">H8909_11975</name>
</gene>
<evidence type="ECO:0000313" key="3">
    <source>
        <dbReference type="Proteomes" id="UP000603474"/>
    </source>
</evidence>
<name>A0ABR7KEP6_9FIRM</name>
<dbReference type="InterPro" id="IPR007492">
    <property type="entry name" value="LytTR_DNA-bd_dom"/>
</dbReference>
<keyword evidence="3" id="KW-1185">Reference proteome</keyword>